<dbReference type="Proteomes" id="UP000680067">
    <property type="component" value="Unassembled WGS sequence"/>
</dbReference>
<name>A0A941I5Y6_9BURK</name>
<protein>
    <submittedName>
        <fullName evidence="1">Uncharacterized protein</fullName>
    </submittedName>
</protein>
<organism evidence="1 2">
    <name type="scientific">Undibacterium luofuense</name>
    <dbReference type="NCBI Taxonomy" id="2828733"/>
    <lineage>
        <taxon>Bacteria</taxon>
        <taxon>Pseudomonadati</taxon>
        <taxon>Pseudomonadota</taxon>
        <taxon>Betaproteobacteria</taxon>
        <taxon>Burkholderiales</taxon>
        <taxon>Oxalobacteraceae</taxon>
        <taxon>Undibacterium</taxon>
    </lineage>
</organism>
<gene>
    <name evidence="1" type="ORF">KDM89_08165</name>
</gene>
<comment type="caution">
    <text evidence="1">The sequence shown here is derived from an EMBL/GenBank/DDBJ whole genome shotgun (WGS) entry which is preliminary data.</text>
</comment>
<evidence type="ECO:0000313" key="2">
    <source>
        <dbReference type="Proteomes" id="UP000680067"/>
    </source>
</evidence>
<evidence type="ECO:0000313" key="1">
    <source>
        <dbReference type="EMBL" id="MBR7782111.1"/>
    </source>
</evidence>
<accession>A0A941I5Y6</accession>
<reference evidence="1" key="1">
    <citation type="submission" date="2021-04" db="EMBL/GenBank/DDBJ databases">
        <title>novel species isolated from subtropical streams in China.</title>
        <authorList>
            <person name="Lu H."/>
        </authorList>
    </citation>
    <scope>NUCLEOTIDE SEQUENCE</scope>
    <source>
        <strain evidence="1">LFS511W</strain>
    </source>
</reference>
<keyword evidence="2" id="KW-1185">Reference proteome</keyword>
<dbReference type="EMBL" id="JAGSPN010000005">
    <property type="protein sequence ID" value="MBR7782111.1"/>
    <property type="molecule type" value="Genomic_DNA"/>
</dbReference>
<sequence length="759" mass="83983">MSPFSTCTYVRKGPNNLPINILSVFLHPVSFCEEDLDEVIAPLLTSNGSLDRVHFHGAIEPIKHVRNIFNSESAVIRSRLKKTLQNIEKQVVFITWSQKEGENFLVETLLGSSPSESDIAQLEQRFSLFEAFANNGGLVTAGRGTHFTKPSGTHSLQFLRAANVLENSGVSHQLTFWLLPLLRSFKINRLIVDTSGIASIAYAIAYERVRQDVAASLPMIESHASYGGLDSLVVSDAENTVFLISASTSGSLANKLIAKGAKPKNIFTLFFLGIETPGTVICHLNEEKSILFNGLPDIENYKAASCPECVKHSYAIPIVGDQFRTEPAKVEEITVALADFDEASRSLLDRLVSTGVFRVFRAVGNRQFELYLDIESILTGKSSDPDGQQRVQDINQRTERLVRRGMPVHLHRIVPTAYPGANAIAKLAHNLLPPDVKATAQIKSSQELLPAPQNAESATLVVSGCMDDTYELMNISRDLRTVQPGGSITYVSPIFRASSDEERKRIESNLTFGDQGPKTFTLLSVMNINLPPCILNHSWQLEYDRLNALTYWCDLQDVNVSQDIISRIELLRVAPSEGLTDNLFWSASSGDALRLSADFTMIPTRDGQRIVTQSDVFAIVATLLHKYRQGVPKKPKLVYRTYERTVISPESFQRFSDGVLQAAFLRAAREGEIAYGNCDDKVSERMLAFLLGEVGATKHGAGHALMEYLIAFLIGRLTLHPTHTRAFLDMVIDSDVSSSITLIARFLIYEMDSKKSPAS</sequence>
<dbReference type="RefSeq" id="WP_212687459.1">
    <property type="nucleotide sequence ID" value="NZ_JAGSPN010000005.1"/>
</dbReference>
<proteinExistence type="predicted"/>
<dbReference type="AlphaFoldDB" id="A0A941I5Y6"/>